<dbReference type="AlphaFoldDB" id="A0A8I2YCL9"/>
<evidence type="ECO:0000256" key="1">
    <source>
        <dbReference type="SAM" id="MobiDB-lite"/>
    </source>
</evidence>
<sequence>MTPPPSSPVLHSIEIKSPRTLGTKIASPNRYTHAVSHDPTLRNEEFTRSRVVKFSPYPKPTEPTPLELRWMSKSTGRASRDDVKLKDAKMSKEVLIRGLRGLSDNVIQKVIQAKQATRETRRHRVLTLAWELEEAEKHIELLKAVETDCHKAYGEASEEVVFFERLLSSRNSADLDDDITFLHQAYEEDMSSFSTSEEQLDQLEGYALDTGLAQLDPGDEECASGVADDITT</sequence>
<name>A0A8I2YCL9_9AGAM</name>
<organism evidence="2 3">
    <name type="scientific">Boletus reticuloceps</name>
    <dbReference type="NCBI Taxonomy" id="495285"/>
    <lineage>
        <taxon>Eukaryota</taxon>
        <taxon>Fungi</taxon>
        <taxon>Dikarya</taxon>
        <taxon>Basidiomycota</taxon>
        <taxon>Agaricomycotina</taxon>
        <taxon>Agaricomycetes</taxon>
        <taxon>Agaricomycetidae</taxon>
        <taxon>Boletales</taxon>
        <taxon>Boletineae</taxon>
        <taxon>Boletaceae</taxon>
        <taxon>Boletoideae</taxon>
        <taxon>Boletus</taxon>
    </lineage>
</organism>
<comment type="caution">
    <text evidence="2">The sequence shown here is derived from an EMBL/GenBank/DDBJ whole genome shotgun (WGS) entry which is preliminary data.</text>
</comment>
<reference evidence="2" key="1">
    <citation type="submission" date="2021-03" db="EMBL/GenBank/DDBJ databases">
        <title>Evolutionary innovations through gain and loss of genes in the ectomycorrhizal Boletales.</title>
        <authorList>
            <person name="Wu G."/>
            <person name="Miyauchi S."/>
            <person name="Morin E."/>
            <person name="Yang Z.-L."/>
            <person name="Xu J."/>
            <person name="Martin F.M."/>
        </authorList>
    </citation>
    <scope>NUCLEOTIDE SEQUENCE</scope>
    <source>
        <strain evidence="2">BR01</strain>
    </source>
</reference>
<dbReference type="OrthoDB" id="2673676at2759"/>
<proteinExistence type="predicted"/>
<dbReference type="EMBL" id="JAGFBS010000082">
    <property type="protein sequence ID" value="KAG6369427.1"/>
    <property type="molecule type" value="Genomic_DNA"/>
</dbReference>
<feature type="region of interest" description="Disordered" evidence="1">
    <location>
        <begin position="1"/>
        <end position="28"/>
    </location>
</feature>
<gene>
    <name evidence="2" type="ORF">JVT61DRAFT_14882</name>
</gene>
<keyword evidence="3" id="KW-1185">Reference proteome</keyword>
<protein>
    <submittedName>
        <fullName evidence="2">Uncharacterized protein</fullName>
    </submittedName>
</protein>
<dbReference type="Proteomes" id="UP000683000">
    <property type="component" value="Unassembled WGS sequence"/>
</dbReference>
<accession>A0A8I2YCL9</accession>
<evidence type="ECO:0000313" key="3">
    <source>
        <dbReference type="Proteomes" id="UP000683000"/>
    </source>
</evidence>
<evidence type="ECO:0000313" key="2">
    <source>
        <dbReference type="EMBL" id="KAG6369427.1"/>
    </source>
</evidence>